<dbReference type="PANTHER" id="PTHR31301">
    <property type="entry name" value="LOB DOMAIN-CONTAINING PROTEIN 4-RELATED"/>
    <property type="match status" value="1"/>
</dbReference>
<reference evidence="3" key="1">
    <citation type="submission" date="2020-12" db="EMBL/GenBank/DDBJ databases">
        <title>WGS assembly of Carya illinoinensis cv. Pawnee.</title>
        <authorList>
            <person name="Platts A."/>
            <person name="Shu S."/>
            <person name="Wright S."/>
            <person name="Barry K."/>
            <person name="Edger P."/>
            <person name="Pires J.C."/>
            <person name="Schmutz J."/>
        </authorList>
    </citation>
    <scope>NUCLEOTIDE SEQUENCE</scope>
    <source>
        <tissue evidence="3">Leaf</tissue>
    </source>
</reference>
<evidence type="ECO:0000259" key="2">
    <source>
        <dbReference type="PROSITE" id="PS50891"/>
    </source>
</evidence>
<evidence type="ECO:0000256" key="1">
    <source>
        <dbReference type="ARBA" id="ARBA00005474"/>
    </source>
</evidence>
<proteinExistence type="inferred from homology"/>
<keyword evidence="5" id="KW-1185">Reference proteome</keyword>
<dbReference type="EMBL" id="CM031817">
    <property type="protein sequence ID" value="KAG6641335.1"/>
    <property type="molecule type" value="Genomic_DNA"/>
</dbReference>
<protein>
    <recommendedName>
        <fullName evidence="2">LOB domain-containing protein</fullName>
    </recommendedName>
</protein>
<reference evidence="4" key="2">
    <citation type="submission" date="2021-01" db="EMBL/GenBank/DDBJ databases">
        <authorList>
            <person name="Lovell J.T."/>
            <person name="Bentley N."/>
            <person name="Bhattarai G."/>
            <person name="Jenkins J.W."/>
            <person name="Sreedasyam A."/>
            <person name="Alarcon Y."/>
            <person name="Bock C."/>
            <person name="Boston L."/>
            <person name="Carlson J."/>
            <person name="Cervantes K."/>
            <person name="Clermont K."/>
            <person name="Krom N."/>
            <person name="Kubenka K."/>
            <person name="Mamidi S."/>
            <person name="Mattison C."/>
            <person name="Monteros M."/>
            <person name="Pisani C."/>
            <person name="Plott C."/>
            <person name="Rajasekar S."/>
            <person name="Rhein H.S."/>
            <person name="Rohla C."/>
            <person name="Song M."/>
            <person name="Hilaire R.S."/>
            <person name="Shu S."/>
            <person name="Wells L."/>
            <person name="Wang X."/>
            <person name="Webber J."/>
            <person name="Heerema R.J."/>
            <person name="Klein P."/>
            <person name="Conner P."/>
            <person name="Grauke L."/>
            <person name="Grimwood J."/>
            <person name="Schmutz J."/>
            <person name="Randall J.J."/>
        </authorList>
    </citation>
    <scope>NUCLEOTIDE SEQUENCE</scope>
    <source>
        <tissue evidence="4">Leaf</tissue>
    </source>
</reference>
<gene>
    <name evidence="3" type="ORF">CIPAW_09G066000</name>
    <name evidence="4" type="ORF">I3842_09G065700</name>
</gene>
<evidence type="ECO:0000313" key="3">
    <source>
        <dbReference type="EMBL" id="KAG6641335.1"/>
    </source>
</evidence>
<evidence type="ECO:0000313" key="4">
    <source>
        <dbReference type="EMBL" id="KAG6694796.1"/>
    </source>
</evidence>
<sequence>MSMPRDRAEEPRTNNYRHACASCRHQRKKCDNTCLMAPYFPAHMVENFQTVQRIFGVGNVSKILMNLDVQHREQAAESIKWEASIWRQDPVHGPLGKYRQLERELRVLRKQLITQQKILNQWSSNSSNQSEVGMMLPNSEGGLNSGLTCSLQGEQEIESQGVVSCTGIPYNTEGGLFAFPTVPAPSHQPLPLSGSHGEIAFYNEKLLQGQDRARQLGRSEAVCQDHMIVGNMGNDGIGCLEAIFTQGVGNFGTAQPAVGPSMRQGQPRRNQAGNHMAMTYRSDRGVSPFGLTPHHHMNPP</sequence>
<dbReference type="Pfam" id="PF03195">
    <property type="entry name" value="LOB"/>
    <property type="match status" value="1"/>
</dbReference>
<dbReference type="PROSITE" id="PS50891">
    <property type="entry name" value="LOB"/>
    <property type="match status" value="1"/>
</dbReference>
<dbReference type="EMBL" id="CM031833">
    <property type="protein sequence ID" value="KAG6694796.1"/>
    <property type="molecule type" value="Genomic_DNA"/>
</dbReference>
<comment type="caution">
    <text evidence="3">The sequence shown here is derived from an EMBL/GenBank/DDBJ whole genome shotgun (WGS) entry which is preliminary data.</text>
</comment>
<dbReference type="Proteomes" id="UP000811246">
    <property type="component" value="Chromosome 9"/>
</dbReference>
<dbReference type="InterPro" id="IPR004883">
    <property type="entry name" value="LOB"/>
</dbReference>
<dbReference type="Proteomes" id="UP000811609">
    <property type="component" value="Chromosome 9"/>
</dbReference>
<dbReference type="PANTHER" id="PTHR31301:SF165">
    <property type="entry name" value="LOB DOMAIN PROTEIN"/>
    <property type="match status" value="1"/>
</dbReference>
<accession>A0A8T1PEN1</accession>
<dbReference type="OrthoDB" id="1155014at2759"/>
<comment type="similarity">
    <text evidence="1">Belongs to the LOB domain-containing protein family.</text>
</comment>
<evidence type="ECO:0000313" key="5">
    <source>
        <dbReference type="Proteomes" id="UP000811609"/>
    </source>
</evidence>
<feature type="domain" description="LOB" evidence="2">
    <location>
        <begin position="18"/>
        <end position="119"/>
    </location>
</feature>
<name>A0A8T1PEN1_CARIL</name>
<dbReference type="AlphaFoldDB" id="A0A8T1PEN1"/>
<organism evidence="3 5">
    <name type="scientific">Carya illinoinensis</name>
    <name type="common">Pecan</name>
    <dbReference type="NCBI Taxonomy" id="32201"/>
    <lineage>
        <taxon>Eukaryota</taxon>
        <taxon>Viridiplantae</taxon>
        <taxon>Streptophyta</taxon>
        <taxon>Embryophyta</taxon>
        <taxon>Tracheophyta</taxon>
        <taxon>Spermatophyta</taxon>
        <taxon>Magnoliopsida</taxon>
        <taxon>eudicotyledons</taxon>
        <taxon>Gunneridae</taxon>
        <taxon>Pentapetalae</taxon>
        <taxon>rosids</taxon>
        <taxon>fabids</taxon>
        <taxon>Fagales</taxon>
        <taxon>Juglandaceae</taxon>
        <taxon>Carya</taxon>
    </lineage>
</organism>